<reference evidence="4 5" key="1">
    <citation type="submission" date="2021-01" db="EMBL/GenBank/DDBJ databases">
        <title>Genomic Encyclopedia of Type Strains, Phase IV (KMG-IV): sequencing the most valuable type-strain genomes for metagenomic binning, comparative biology and taxonomic classification.</title>
        <authorList>
            <person name="Goeker M."/>
        </authorList>
    </citation>
    <scope>NUCLEOTIDE SEQUENCE [LARGE SCALE GENOMIC DNA]</scope>
    <source>
        <strain evidence="4 5">DSM 25879</strain>
    </source>
</reference>
<evidence type="ECO:0000259" key="3">
    <source>
        <dbReference type="PROSITE" id="PS51747"/>
    </source>
</evidence>
<keyword evidence="2" id="KW-0862">Zinc</keyword>
<evidence type="ECO:0000313" key="5">
    <source>
        <dbReference type="Proteomes" id="UP000737402"/>
    </source>
</evidence>
<evidence type="ECO:0000256" key="1">
    <source>
        <dbReference type="ARBA" id="ARBA00022723"/>
    </source>
</evidence>
<dbReference type="EMBL" id="JAFBED010000002">
    <property type="protein sequence ID" value="MBM7619151.1"/>
    <property type="molecule type" value="Genomic_DNA"/>
</dbReference>
<dbReference type="PANTHER" id="PTHR11079:SF161">
    <property type="entry name" value="CMP_DCMP-TYPE DEAMINASE DOMAIN-CONTAINING PROTEIN"/>
    <property type="match status" value="1"/>
</dbReference>
<sequence>MNHQTFLLEAVNLANENVKTGTGGPFGAIIVKDGKVIGRGVNRVTGQLDPTAHAEVQAIRDACQNLKDFQLKDCILYTSCEPCPMCFGAIYWARIKEVFYAGSKHDAKAAGFDDAFIYEELRVDRTDKKIPFYHVKLETEENPFTLWRDASIKIEY</sequence>
<proteinExistence type="predicted"/>
<dbReference type="InterPro" id="IPR016193">
    <property type="entry name" value="Cytidine_deaminase-like"/>
</dbReference>
<accession>A0ABS2NWV4</accession>
<dbReference type="Proteomes" id="UP000737402">
    <property type="component" value="Unassembled WGS sequence"/>
</dbReference>
<dbReference type="InterPro" id="IPR016192">
    <property type="entry name" value="APOBEC/CMP_deaminase_Zn-bd"/>
</dbReference>
<evidence type="ECO:0000313" key="4">
    <source>
        <dbReference type="EMBL" id="MBM7619151.1"/>
    </source>
</evidence>
<dbReference type="EC" id="3.5.4.3" evidence="4"/>
<feature type="domain" description="CMP/dCMP-type deaminase" evidence="3">
    <location>
        <begin position="1"/>
        <end position="124"/>
    </location>
</feature>
<dbReference type="SUPFAM" id="SSF53927">
    <property type="entry name" value="Cytidine deaminase-like"/>
    <property type="match status" value="1"/>
</dbReference>
<gene>
    <name evidence="4" type="ORF">JOC95_001000</name>
</gene>
<keyword evidence="4" id="KW-0378">Hydrolase</keyword>
<organism evidence="4 5">
    <name type="scientific">Sutcliffiella tianshenii</name>
    <dbReference type="NCBI Taxonomy" id="1463404"/>
    <lineage>
        <taxon>Bacteria</taxon>
        <taxon>Bacillati</taxon>
        <taxon>Bacillota</taxon>
        <taxon>Bacilli</taxon>
        <taxon>Bacillales</taxon>
        <taxon>Bacillaceae</taxon>
        <taxon>Sutcliffiella</taxon>
    </lineage>
</organism>
<dbReference type="RefSeq" id="WP_204414001.1">
    <property type="nucleotide sequence ID" value="NZ_JAFBED010000002.1"/>
</dbReference>
<dbReference type="Pfam" id="PF00383">
    <property type="entry name" value="dCMP_cyt_deam_1"/>
    <property type="match status" value="1"/>
</dbReference>
<protein>
    <submittedName>
        <fullName evidence="4">Guanine deaminase</fullName>
        <ecNumber evidence="4">3.5.4.3</ecNumber>
    </submittedName>
</protein>
<keyword evidence="5" id="KW-1185">Reference proteome</keyword>
<comment type="caution">
    <text evidence="4">The sequence shown here is derived from an EMBL/GenBank/DDBJ whole genome shotgun (WGS) entry which is preliminary data.</text>
</comment>
<name>A0ABS2NWV4_9BACI</name>
<dbReference type="CDD" id="cd01285">
    <property type="entry name" value="nucleoside_deaminase"/>
    <property type="match status" value="1"/>
</dbReference>
<dbReference type="PANTHER" id="PTHR11079">
    <property type="entry name" value="CYTOSINE DEAMINASE FAMILY MEMBER"/>
    <property type="match status" value="1"/>
</dbReference>
<dbReference type="GO" id="GO:0008892">
    <property type="term" value="F:guanine deaminase activity"/>
    <property type="evidence" value="ECO:0007669"/>
    <property type="project" value="UniProtKB-EC"/>
</dbReference>
<dbReference type="InterPro" id="IPR002125">
    <property type="entry name" value="CMP_dCMP_dom"/>
</dbReference>
<keyword evidence="1" id="KW-0479">Metal-binding</keyword>
<dbReference type="PROSITE" id="PS00903">
    <property type="entry name" value="CYT_DCMP_DEAMINASES_1"/>
    <property type="match status" value="1"/>
</dbReference>
<dbReference type="Gene3D" id="3.40.140.10">
    <property type="entry name" value="Cytidine Deaminase, domain 2"/>
    <property type="match status" value="1"/>
</dbReference>
<dbReference type="PROSITE" id="PS51747">
    <property type="entry name" value="CYT_DCMP_DEAMINASES_2"/>
    <property type="match status" value="1"/>
</dbReference>
<evidence type="ECO:0000256" key="2">
    <source>
        <dbReference type="ARBA" id="ARBA00022833"/>
    </source>
</evidence>